<evidence type="ECO:0000256" key="1">
    <source>
        <dbReference type="SAM" id="Phobius"/>
    </source>
</evidence>
<dbReference type="RefSeq" id="WP_090554487.1">
    <property type="nucleotide sequence ID" value="NZ_FNFP01000009.1"/>
</dbReference>
<accession>A0A1G9HMC9</accession>
<dbReference type="AlphaFoldDB" id="A0A1G9HMC9"/>
<keyword evidence="4" id="KW-1185">Reference proteome</keyword>
<keyword evidence="1" id="KW-0472">Membrane</keyword>
<feature type="domain" description="Peptidase MA-like" evidence="2">
    <location>
        <begin position="150"/>
        <end position="260"/>
    </location>
</feature>
<feature type="transmembrane region" description="Helical" evidence="1">
    <location>
        <begin position="7"/>
        <end position="28"/>
    </location>
</feature>
<protein>
    <recommendedName>
        <fullName evidence="2">Peptidase MA-like domain-containing protein</fullName>
    </recommendedName>
</protein>
<dbReference type="Proteomes" id="UP000198718">
    <property type="component" value="Unassembled WGS sequence"/>
</dbReference>
<evidence type="ECO:0000313" key="4">
    <source>
        <dbReference type="Proteomes" id="UP000198718"/>
    </source>
</evidence>
<sequence length="265" mass="31241">MKTKEILLKVFMVVSFLSIIGFAAYRMYPSSTIATLRPMLRGMENTIVSYRVGNYDFITTEHFIICYDDGIDQEIVDLVAKTAEDKYRTVEEVFQYKTEEKILVVLYDDPRALMRNTMLRQGPVPMGVYYGDSIHLLNPVHWVKDLEEIDRIFYSQGPFLHELVHLFTDHVAKGNFPLWFTEGISLYFEYMVDEYEWGKDAVFEDEEYTLDILTKEFHQLDDYLAYTQSFRIIRDFVDIHGIEALLNILRDLGEGKDIKEFIHLF</sequence>
<dbReference type="STRING" id="393762.SAMN05660472_02682"/>
<name>A0A1G9HMC9_9FIRM</name>
<organism evidence="3 4">
    <name type="scientific">Natronincola ferrireducens</name>
    <dbReference type="NCBI Taxonomy" id="393762"/>
    <lineage>
        <taxon>Bacteria</taxon>
        <taxon>Bacillati</taxon>
        <taxon>Bacillota</taxon>
        <taxon>Clostridia</taxon>
        <taxon>Peptostreptococcales</taxon>
        <taxon>Natronincolaceae</taxon>
        <taxon>Natronincola</taxon>
    </lineage>
</organism>
<reference evidence="3 4" key="1">
    <citation type="submission" date="2016-10" db="EMBL/GenBank/DDBJ databases">
        <authorList>
            <person name="de Groot N.N."/>
        </authorList>
    </citation>
    <scope>NUCLEOTIDE SEQUENCE [LARGE SCALE GENOMIC DNA]</scope>
    <source>
        <strain evidence="3 4">DSM 18346</strain>
    </source>
</reference>
<dbReference type="EMBL" id="FNFP01000009">
    <property type="protein sequence ID" value="SDL14137.1"/>
    <property type="molecule type" value="Genomic_DNA"/>
</dbReference>
<dbReference type="Pfam" id="PF13485">
    <property type="entry name" value="Peptidase_MA_2"/>
    <property type="match status" value="1"/>
</dbReference>
<dbReference type="OrthoDB" id="9787613at2"/>
<gene>
    <name evidence="3" type="ORF">SAMN05660472_02682</name>
</gene>
<keyword evidence="1" id="KW-1133">Transmembrane helix</keyword>
<proteinExistence type="predicted"/>
<evidence type="ECO:0000313" key="3">
    <source>
        <dbReference type="EMBL" id="SDL14137.1"/>
    </source>
</evidence>
<keyword evidence="1" id="KW-0812">Transmembrane</keyword>
<evidence type="ECO:0000259" key="2">
    <source>
        <dbReference type="Pfam" id="PF13485"/>
    </source>
</evidence>
<dbReference type="InterPro" id="IPR039568">
    <property type="entry name" value="Peptidase_MA-like_dom"/>
</dbReference>